<comment type="cofactor">
    <cofactor evidence="1 9">
        <name>Zn(2+)</name>
        <dbReference type="ChEBI" id="CHEBI:29105"/>
    </cofactor>
</comment>
<evidence type="ECO:0000256" key="1">
    <source>
        <dbReference type="ARBA" id="ARBA00001947"/>
    </source>
</evidence>
<feature type="chain" id="PRO_5035489276" description="Carbonic anhydrase" evidence="9">
    <location>
        <begin position="18"/>
        <end position="272"/>
    </location>
</feature>
<protein>
    <recommendedName>
        <fullName evidence="4 9">Carbonic anhydrase</fullName>
        <ecNumber evidence="4 9">4.2.1.1</ecNumber>
    </recommendedName>
</protein>
<comment type="catalytic activity">
    <reaction evidence="8 9">
        <text>hydrogencarbonate + H(+) = CO2 + H2O</text>
        <dbReference type="Rhea" id="RHEA:10748"/>
        <dbReference type="ChEBI" id="CHEBI:15377"/>
        <dbReference type="ChEBI" id="CHEBI:15378"/>
        <dbReference type="ChEBI" id="CHEBI:16526"/>
        <dbReference type="ChEBI" id="CHEBI:17544"/>
        <dbReference type="EC" id="4.2.1.1"/>
    </reaction>
</comment>
<organism evidence="11 12">
    <name type="scientific">Plectosphaerella cucumerina</name>
    <dbReference type="NCBI Taxonomy" id="40658"/>
    <lineage>
        <taxon>Eukaryota</taxon>
        <taxon>Fungi</taxon>
        <taxon>Dikarya</taxon>
        <taxon>Ascomycota</taxon>
        <taxon>Pezizomycotina</taxon>
        <taxon>Sordariomycetes</taxon>
        <taxon>Hypocreomycetidae</taxon>
        <taxon>Glomerellales</taxon>
        <taxon>Plectosphaerellaceae</taxon>
        <taxon>Plectosphaerella</taxon>
    </lineage>
</organism>
<evidence type="ECO:0000256" key="2">
    <source>
        <dbReference type="ARBA" id="ARBA00002904"/>
    </source>
</evidence>
<dbReference type="GO" id="GO:0004089">
    <property type="term" value="F:carbonate dehydratase activity"/>
    <property type="evidence" value="ECO:0007669"/>
    <property type="project" value="UniProtKB-UniRule"/>
</dbReference>
<comment type="function">
    <text evidence="2 9">Reversible hydration of carbon dioxide.</text>
</comment>
<dbReference type="Proteomes" id="UP000813385">
    <property type="component" value="Unassembled WGS sequence"/>
</dbReference>
<evidence type="ECO:0000259" key="10">
    <source>
        <dbReference type="PROSITE" id="PS51144"/>
    </source>
</evidence>
<keyword evidence="5 9" id="KW-0479">Metal-binding</keyword>
<feature type="domain" description="Alpha-carbonic anhydrase" evidence="10">
    <location>
        <begin position="37"/>
        <end position="272"/>
    </location>
</feature>
<feature type="signal peptide" evidence="9">
    <location>
        <begin position="1"/>
        <end position="17"/>
    </location>
</feature>
<comment type="caution">
    <text evidence="11">The sequence shown here is derived from an EMBL/GenBank/DDBJ whole genome shotgun (WGS) entry which is preliminary data.</text>
</comment>
<dbReference type="PANTHER" id="PTHR18952">
    <property type="entry name" value="CARBONIC ANHYDRASE"/>
    <property type="match status" value="1"/>
</dbReference>
<dbReference type="Gene3D" id="3.10.200.10">
    <property type="entry name" value="Alpha carbonic anhydrase"/>
    <property type="match status" value="1"/>
</dbReference>
<dbReference type="CDD" id="cd03124">
    <property type="entry name" value="alpha_CA_prokaryotic_like"/>
    <property type="match status" value="1"/>
</dbReference>
<dbReference type="EMBL" id="JAGPXD010000005">
    <property type="protein sequence ID" value="KAH7354484.1"/>
    <property type="molecule type" value="Genomic_DNA"/>
</dbReference>
<evidence type="ECO:0000256" key="9">
    <source>
        <dbReference type="RuleBase" id="RU367011"/>
    </source>
</evidence>
<dbReference type="AlphaFoldDB" id="A0A8K0X0F6"/>
<sequence length="272" mass="29086">MKSAVLALPLIASLVSAVCDYGTTFNPRSLEERAPVASYGFHETDGALGWHGLNSNYKLCAKGKNQSPINIESNAIAQVAGSSLTFQVASHPTGADFVNLGSTVQAFTNGTLVRSGKTYNLLQFHFHTPSEHHVDKQHFSAEVHFVFQAADNALAVVGFLIEVGTDAEADPLLANIFEHVADIAVPGSEGLTGPLDFTELAAHLQSSQVYQYSGSLTTPPCTQGIAWNVVANPIHIDIATYRAAKGVMGFNSRFTQNHPGQKNLIKHACDVL</sequence>
<dbReference type="InterPro" id="IPR036398">
    <property type="entry name" value="CA_dom_sf"/>
</dbReference>
<dbReference type="InterPro" id="IPR001148">
    <property type="entry name" value="CA_dom"/>
</dbReference>
<dbReference type="InterPro" id="IPR023561">
    <property type="entry name" value="Carbonic_anhydrase_a-class"/>
</dbReference>
<evidence type="ECO:0000313" key="12">
    <source>
        <dbReference type="Proteomes" id="UP000813385"/>
    </source>
</evidence>
<comment type="similarity">
    <text evidence="3 9">Belongs to the alpha-carbonic anhydrase family.</text>
</comment>
<dbReference type="SUPFAM" id="SSF51069">
    <property type="entry name" value="Carbonic anhydrase"/>
    <property type="match status" value="1"/>
</dbReference>
<evidence type="ECO:0000256" key="8">
    <source>
        <dbReference type="ARBA" id="ARBA00048348"/>
    </source>
</evidence>
<dbReference type="GO" id="GO:0008270">
    <property type="term" value="F:zinc ion binding"/>
    <property type="evidence" value="ECO:0007669"/>
    <property type="project" value="UniProtKB-UniRule"/>
</dbReference>
<evidence type="ECO:0000256" key="5">
    <source>
        <dbReference type="ARBA" id="ARBA00022723"/>
    </source>
</evidence>
<evidence type="ECO:0000256" key="3">
    <source>
        <dbReference type="ARBA" id="ARBA00010718"/>
    </source>
</evidence>
<dbReference type="PANTHER" id="PTHR18952:SF265">
    <property type="entry name" value="CARBONIC ANHYDRASE"/>
    <property type="match status" value="1"/>
</dbReference>
<dbReference type="PROSITE" id="PS51144">
    <property type="entry name" value="ALPHA_CA_2"/>
    <property type="match status" value="1"/>
</dbReference>
<proteinExistence type="inferred from homology"/>
<dbReference type="InterPro" id="IPR018338">
    <property type="entry name" value="Carbonic_anhydrase_a-class_CS"/>
</dbReference>
<name>A0A8K0X0F6_9PEZI</name>
<accession>A0A8K0X0F6</accession>
<keyword evidence="9" id="KW-0732">Signal</keyword>
<keyword evidence="6 9" id="KW-0862">Zinc</keyword>
<dbReference type="SMART" id="SM01057">
    <property type="entry name" value="Carb_anhydrase"/>
    <property type="match status" value="1"/>
</dbReference>
<evidence type="ECO:0000256" key="4">
    <source>
        <dbReference type="ARBA" id="ARBA00012925"/>
    </source>
</evidence>
<dbReference type="OrthoDB" id="429145at2759"/>
<keyword evidence="7 9" id="KW-0456">Lyase</keyword>
<dbReference type="EC" id="4.2.1.1" evidence="4 9"/>
<reference evidence="11" key="1">
    <citation type="journal article" date="2021" name="Nat. Commun.">
        <title>Genetic determinants of endophytism in the Arabidopsis root mycobiome.</title>
        <authorList>
            <person name="Mesny F."/>
            <person name="Miyauchi S."/>
            <person name="Thiergart T."/>
            <person name="Pickel B."/>
            <person name="Atanasova L."/>
            <person name="Karlsson M."/>
            <person name="Huettel B."/>
            <person name="Barry K.W."/>
            <person name="Haridas S."/>
            <person name="Chen C."/>
            <person name="Bauer D."/>
            <person name="Andreopoulos W."/>
            <person name="Pangilinan J."/>
            <person name="LaButti K."/>
            <person name="Riley R."/>
            <person name="Lipzen A."/>
            <person name="Clum A."/>
            <person name="Drula E."/>
            <person name="Henrissat B."/>
            <person name="Kohler A."/>
            <person name="Grigoriev I.V."/>
            <person name="Martin F.M."/>
            <person name="Hacquard S."/>
        </authorList>
    </citation>
    <scope>NUCLEOTIDE SEQUENCE</scope>
    <source>
        <strain evidence="11">MPI-CAGE-AT-0016</strain>
    </source>
</reference>
<dbReference type="PROSITE" id="PS00162">
    <property type="entry name" value="ALPHA_CA_1"/>
    <property type="match status" value="1"/>
</dbReference>
<dbReference type="Pfam" id="PF00194">
    <property type="entry name" value="Carb_anhydrase"/>
    <property type="match status" value="1"/>
</dbReference>
<gene>
    <name evidence="11" type="ORF">B0T11DRAFT_288734</name>
</gene>
<evidence type="ECO:0000256" key="6">
    <source>
        <dbReference type="ARBA" id="ARBA00022833"/>
    </source>
</evidence>
<evidence type="ECO:0000256" key="7">
    <source>
        <dbReference type="ARBA" id="ARBA00023239"/>
    </source>
</evidence>
<evidence type="ECO:0000313" key="11">
    <source>
        <dbReference type="EMBL" id="KAH7354484.1"/>
    </source>
</evidence>
<keyword evidence="12" id="KW-1185">Reference proteome</keyword>
<dbReference type="InterPro" id="IPR041891">
    <property type="entry name" value="Alpha_CA_prokaryot-like"/>
</dbReference>